<name>A0A2G3A734_CAPAN</name>
<dbReference type="PANTHER" id="PTHR15140">
    <property type="entry name" value="TUBULIN-SPECIFIC CHAPERONE E"/>
    <property type="match status" value="1"/>
</dbReference>
<comment type="caution">
    <text evidence="1">The sequence shown here is derived from an EMBL/GenBank/DDBJ whole genome shotgun (WGS) entry which is preliminary data.</text>
</comment>
<evidence type="ECO:0000313" key="2">
    <source>
        <dbReference type="Proteomes" id="UP000222542"/>
    </source>
</evidence>
<keyword evidence="2" id="KW-1185">Reference proteome</keyword>
<dbReference type="SUPFAM" id="SSF52047">
    <property type="entry name" value="RNI-like"/>
    <property type="match status" value="1"/>
</dbReference>
<dbReference type="EMBL" id="AYRZ02000002">
    <property type="protein sequence ID" value="PHT90018.1"/>
    <property type="molecule type" value="Genomic_DNA"/>
</dbReference>
<sequence>MMFPQRLKELTLSSCGFSWDEISTIDTLHNLEVLNILFGAFTGRKWTVGAGGFLNLRLLKMEHSSIKHWNMSVDSCPCMEKLVVRWCHKLEENPTSFGSMPSLQKIEVRGCCPSTRKSVVNIRNMQRDNSDFRVIIYLN</sequence>
<dbReference type="Gene3D" id="3.80.10.10">
    <property type="entry name" value="Ribonuclease Inhibitor"/>
    <property type="match status" value="1"/>
</dbReference>
<evidence type="ECO:0000313" key="1">
    <source>
        <dbReference type="EMBL" id="PHT90018.1"/>
    </source>
</evidence>
<dbReference type="AlphaFoldDB" id="A0A2G3A734"/>
<reference evidence="1 2" key="2">
    <citation type="journal article" date="2017" name="Genome Biol.">
        <title>New reference genome sequences of hot pepper reveal the massive evolution of plant disease-resistance genes by retroduplication.</title>
        <authorList>
            <person name="Kim S."/>
            <person name="Park J."/>
            <person name="Yeom S.I."/>
            <person name="Kim Y.M."/>
            <person name="Seo E."/>
            <person name="Kim K.T."/>
            <person name="Kim M.S."/>
            <person name="Lee J.M."/>
            <person name="Cheong K."/>
            <person name="Shin H.S."/>
            <person name="Kim S.B."/>
            <person name="Han K."/>
            <person name="Lee J."/>
            <person name="Park M."/>
            <person name="Lee H.A."/>
            <person name="Lee H.Y."/>
            <person name="Lee Y."/>
            <person name="Oh S."/>
            <person name="Lee J.H."/>
            <person name="Choi E."/>
            <person name="Choi E."/>
            <person name="Lee S.E."/>
            <person name="Jeon J."/>
            <person name="Kim H."/>
            <person name="Choi G."/>
            <person name="Song H."/>
            <person name="Lee J."/>
            <person name="Lee S.C."/>
            <person name="Kwon J.K."/>
            <person name="Lee H.Y."/>
            <person name="Koo N."/>
            <person name="Hong Y."/>
            <person name="Kim R.W."/>
            <person name="Kang W.H."/>
            <person name="Huh J.H."/>
            <person name="Kang B.C."/>
            <person name="Yang T.J."/>
            <person name="Lee Y.H."/>
            <person name="Bennetzen J.L."/>
            <person name="Choi D."/>
        </authorList>
    </citation>
    <scope>NUCLEOTIDE SEQUENCE [LARGE SCALE GENOMIC DNA]</scope>
    <source>
        <strain evidence="2">cv. CM334</strain>
    </source>
</reference>
<dbReference type="PANTHER" id="PTHR15140:SF43">
    <property type="entry name" value="LATE BLIGHT RESISTANCE PROTEIN HOMOLOG R1B-16"/>
    <property type="match status" value="1"/>
</dbReference>
<proteinExistence type="predicted"/>
<organism evidence="1 2">
    <name type="scientific">Capsicum annuum</name>
    <name type="common">Capsicum pepper</name>
    <dbReference type="NCBI Taxonomy" id="4072"/>
    <lineage>
        <taxon>Eukaryota</taxon>
        <taxon>Viridiplantae</taxon>
        <taxon>Streptophyta</taxon>
        <taxon>Embryophyta</taxon>
        <taxon>Tracheophyta</taxon>
        <taxon>Spermatophyta</taxon>
        <taxon>Magnoliopsida</taxon>
        <taxon>eudicotyledons</taxon>
        <taxon>Gunneridae</taxon>
        <taxon>Pentapetalae</taxon>
        <taxon>asterids</taxon>
        <taxon>lamiids</taxon>
        <taxon>Solanales</taxon>
        <taxon>Solanaceae</taxon>
        <taxon>Solanoideae</taxon>
        <taxon>Capsiceae</taxon>
        <taxon>Capsicum</taxon>
    </lineage>
</organism>
<gene>
    <name evidence="1" type="ORF">T459_05131</name>
</gene>
<reference evidence="1 2" key="1">
    <citation type="journal article" date="2014" name="Nat. Genet.">
        <title>Genome sequence of the hot pepper provides insights into the evolution of pungency in Capsicum species.</title>
        <authorList>
            <person name="Kim S."/>
            <person name="Park M."/>
            <person name="Yeom S.I."/>
            <person name="Kim Y.M."/>
            <person name="Lee J.M."/>
            <person name="Lee H.A."/>
            <person name="Seo E."/>
            <person name="Choi J."/>
            <person name="Cheong K."/>
            <person name="Kim K.T."/>
            <person name="Jung K."/>
            <person name="Lee G.W."/>
            <person name="Oh S.K."/>
            <person name="Bae C."/>
            <person name="Kim S.B."/>
            <person name="Lee H.Y."/>
            <person name="Kim S.Y."/>
            <person name="Kim M.S."/>
            <person name="Kang B.C."/>
            <person name="Jo Y.D."/>
            <person name="Yang H.B."/>
            <person name="Jeong H.J."/>
            <person name="Kang W.H."/>
            <person name="Kwon J.K."/>
            <person name="Shin C."/>
            <person name="Lim J.Y."/>
            <person name="Park J.H."/>
            <person name="Huh J.H."/>
            <person name="Kim J.S."/>
            <person name="Kim B.D."/>
            <person name="Cohen O."/>
            <person name="Paran I."/>
            <person name="Suh M.C."/>
            <person name="Lee S.B."/>
            <person name="Kim Y.K."/>
            <person name="Shin Y."/>
            <person name="Noh S.J."/>
            <person name="Park J."/>
            <person name="Seo Y.S."/>
            <person name="Kwon S.Y."/>
            <person name="Kim H.A."/>
            <person name="Park J.M."/>
            <person name="Kim H.J."/>
            <person name="Choi S.B."/>
            <person name="Bosland P.W."/>
            <person name="Reeves G."/>
            <person name="Jo S.H."/>
            <person name="Lee B.W."/>
            <person name="Cho H.T."/>
            <person name="Choi H.S."/>
            <person name="Lee M.S."/>
            <person name="Yu Y."/>
            <person name="Do Choi Y."/>
            <person name="Park B.S."/>
            <person name="van Deynze A."/>
            <person name="Ashrafi H."/>
            <person name="Hill T."/>
            <person name="Kim W.T."/>
            <person name="Pai H.S."/>
            <person name="Ahn H.K."/>
            <person name="Yeam I."/>
            <person name="Giovannoni J.J."/>
            <person name="Rose J.K."/>
            <person name="Sorensen I."/>
            <person name="Lee S.J."/>
            <person name="Kim R.W."/>
            <person name="Choi I.Y."/>
            <person name="Choi B.S."/>
            <person name="Lim J.S."/>
            <person name="Lee Y.H."/>
            <person name="Choi D."/>
        </authorList>
    </citation>
    <scope>NUCLEOTIDE SEQUENCE [LARGE SCALE GENOMIC DNA]</scope>
    <source>
        <strain evidence="2">cv. CM334</strain>
    </source>
</reference>
<dbReference type="InterPro" id="IPR032675">
    <property type="entry name" value="LRR_dom_sf"/>
</dbReference>
<dbReference type="Gramene" id="PHT90018">
    <property type="protein sequence ID" value="PHT90018"/>
    <property type="gene ID" value="T459_05131"/>
</dbReference>
<accession>A0A2G3A734</accession>
<protein>
    <submittedName>
        <fullName evidence="1">Uncharacterized protein</fullName>
    </submittedName>
</protein>
<dbReference type="Proteomes" id="UP000222542">
    <property type="component" value="Unassembled WGS sequence"/>
</dbReference>